<organism evidence="1 2">
    <name type="scientific">Gulo gulo</name>
    <name type="common">Wolverine</name>
    <name type="synonym">Gluton</name>
    <dbReference type="NCBI Taxonomy" id="48420"/>
    <lineage>
        <taxon>Eukaryota</taxon>
        <taxon>Metazoa</taxon>
        <taxon>Chordata</taxon>
        <taxon>Craniata</taxon>
        <taxon>Vertebrata</taxon>
        <taxon>Euteleostomi</taxon>
        <taxon>Mammalia</taxon>
        <taxon>Eutheria</taxon>
        <taxon>Laurasiatheria</taxon>
        <taxon>Carnivora</taxon>
        <taxon>Caniformia</taxon>
        <taxon>Musteloidea</taxon>
        <taxon>Mustelidae</taxon>
        <taxon>Guloninae</taxon>
        <taxon>Gulo</taxon>
    </lineage>
</organism>
<proteinExistence type="predicted"/>
<dbReference type="Proteomes" id="UP000269945">
    <property type="component" value="Unassembled WGS sequence"/>
</dbReference>
<feature type="non-terminal residue" evidence="1">
    <location>
        <position position="1"/>
    </location>
</feature>
<reference evidence="1 2" key="1">
    <citation type="submission" date="2018-10" db="EMBL/GenBank/DDBJ databases">
        <authorList>
            <person name="Ekblom R."/>
            <person name="Jareborg N."/>
        </authorList>
    </citation>
    <scope>NUCLEOTIDE SEQUENCE [LARGE SCALE GENOMIC DNA]</scope>
    <source>
        <tissue evidence="1">Muscle</tissue>
    </source>
</reference>
<evidence type="ECO:0000313" key="1">
    <source>
        <dbReference type="EMBL" id="VCW66879.1"/>
    </source>
</evidence>
<keyword evidence="2" id="KW-1185">Reference proteome</keyword>
<dbReference type="EMBL" id="CYRY02002215">
    <property type="protein sequence ID" value="VCW66879.1"/>
    <property type="molecule type" value="Genomic_DNA"/>
</dbReference>
<dbReference type="AlphaFoldDB" id="A0A9X9LFC7"/>
<comment type="caution">
    <text evidence="1">The sequence shown here is derived from an EMBL/GenBank/DDBJ whole genome shotgun (WGS) entry which is preliminary data.</text>
</comment>
<gene>
    <name evidence="1" type="ORF">BN2614_LOCUS2</name>
</gene>
<name>A0A9X9LFC7_GULGU</name>
<accession>A0A9X9LFC7</accession>
<sequence>ELQRHLQINSGPLLLTLGVGGGSLDKLKRRWAFDQRDRPKMKEEKPHQMEGCFFSAGVAGA</sequence>
<evidence type="ECO:0000313" key="2">
    <source>
        <dbReference type="Proteomes" id="UP000269945"/>
    </source>
</evidence>
<protein>
    <submittedName>
        <fullName evidence="1">Uncharacterized protein</fullName>
    </submittedName>
</protein>